<protein>
    <submittedName>
        <fullName evidence="1">Uncharacterized protein</fullName>
    </submittedName>
</protein>
<evidence type="ECO:0000313" key="2">
    <source>
        <dbReference type="Proteomes" id="UP000740883"/>
    </source>
</evidence>
<evidence type="ECO:0000313" key="1">
    <source>
        <dbReference type="EMBL" id="KAF9764103.1"/>
    </source>
</evidence>
<name>A0A9P6GZL4_9MICR</name>
<organism evidence="1 2">
    <name type="scientific">Nosema granulosis</name>
    <dbReference type="NCBI Taxonomy" id="83296"/>
    <lineage>
        <taxon>Eukaryota</taxon>
        <taxon>Fungi</taxon>
        <taxon>Fungi incertae sedis</taxon>
        <taxon>Microsporidia</taxon>
        <taxon>Nosematidae</taxon>
        <taxon>Nosema</taxon>
    </lineage>
</organism>
<keyword evidence="2" id="KW-1185">Reference proteome</keyword>
<dbReference type="OrthoDB" id="2192644at2759"/>
<dbReference type="AlphaFoldDB" id="A0A9P6GZL4"/>
<dbReference type="EMBL" id="SBJO01000038">
    <property type="protein sequence ID" value="KAF9764103.1"/>
    <property type="molecule type" value="Genomic_DNA"/>
</dbReference>
<accession>A0A9P6GZL4</accession>
<reference evidence="1 2" key="1">
    <citation type="journal article" date="2020" name="Genome Biol. Evol.">
        <title>Comparative genomics of strictly vertically transmitted, feminizing microsporidia endosymbionts of amphipod crustaceans.</title>
        <authorList>
            <person name="Cormier A."/>
            <person name="Chebbi M.A."/>
            <person name="Giraud I."/>
            <person name="Wattier R."/>
            <person name="Teixeira M."/>
            <person name="Gilbert C."/>
            <person name="Rigaud T."/>
            <person name="Cordaux R."/>
        </authorList>
    </citation>
    <scope>NUCLEOTIDE SEQUENCE [LARGE SCALE GENOMIC DNA]</scope>
    <source>
        <strain evidence="1 2">Ou3-Ou53</strain>
    </source>
</reference>
<sequence length="128" mass="14867">MSNDNAEIRVDTRISTDIKVRHNKPDIFVLDKKRKEILLVEVGITNQDLLTVVENEKLRKYDLLANELGLMYKSKTKIVPYVMTWDGVVTAYHKKHIQELGIQPTLEAYIQSIVLKKTLESISLERSW</sequence>
<proteinExistence type="predicted"/>
<gene>
    <name evidence="1" type="ORF">NGRA_0832</name>
</gene>
<comment type="caution">
    <text evidence="1">The sequence shown here is derived from an EMBL/GenBank/DDBJ whole genome shotgun (WGS) entry which is preliminary data.</text>
</comment>
<dbReference type="Proteomes" id="UP000740883">
    <property type="component" value="Unassembled WGS sequence"/>
</dbReference>